<dbReference type="PANTHER" id="PTHR43867:SF2">
    <property type="entry name" value="CELLULOSE SYNTHASE CATALYTIC SUBUNIT A [UDP-FORMING]"/>
    <property type="match status" value="1"/>
</dbReference>
<dbReference type="Proteomes" id="UP000076404">
    <property type="component" value="Chromosome"/>
</dbReference>
<reference evidence="8 9" key="1">
    <citation type="journal article" date="2014" name="Proc. Natl. Acad. Sci. U.S.A.">
        <title>Functional type 2 photosynthetic reaction centers found in the rare bacterial phylum Gemmatimonadetes.</title>
        <authorList>
            <person name="Zeng Y."/>
            <person name="Feng F."/>
            <person name="Medova H."/>
            <person name="Dean J."/>
            <person name="Koblizek M."/>
        </authorList>
    </citation>
    <scope>NUCLEOTIDE SEQUENCE [LARGE SCALE GENOMIC DNA]</scope>
    <source>
        <strain evidence="8 9">AP64</strain>
    </source>
</reference>
<evidence type="ECO:0000313" key="9">
    <source>
        <dbReference type="Proteomes" id="UP000076404"/>
    </source>
</evidence>
<dbReference type="InterPro" id="IPR037257">
    <property type="entry name" value="T2SS_E_N_sf"/>
</dbReference>
<evidence type="ECO:0000256" key="3">
    <source>
        <dbReference type="ARBA" id="ARBA00022679"/>
    </source>
</evidence>
<feature type="transmembrane region" description="Helical" evidence="7">
    <location>
        <begin position="338"/>
        <end position="355"/>
    </location>
</feature>
<proteinExistence type="predicted"/>
<dbReference type="Pfam" id="PF13641">
    <property type="entry name" value="Glyco_tranf_2_3"/>
    <property type="match status" value="1"/>
</dbReference>
<keyword evidence="9" id="KW-1185">Reference proteome</keyword>
<feature type="transmembrane region" description="Helical" evidence="7">
    <location>
        <begin position="375"/>
        <end position="392"/>
    </location>
</feature>
<keyword evidence="4 7" id="KW-0812">Transmembrane</keyword>
<dbReference type="GO" id="GO:0016757">
    <property type="term" value="F:glycosyltransferase activity"/>
    <property type="evidence" value="ECO:0007669"/>
    <property type="project" value="UniProtKB-KW"/>
</dbReference>
<evidence type="ECO:0000256" key="7">
    <source>
        <dbReference type="SAM" id="Phobius"/>
    </source>
</evidence>
<evidence type="ECO:0000313" key="8">
    <source>
        <dbReference type="EMBL" id="AMW04379.1"/>
    </source>
</evidence>
<dbReference type="eggNOG" id="COG1215">
    <property type="taxonomic scope" value="Bacteria"/>
</dbReference>
<dbReference type="RefSeq" id="WP_026849975.1">
    <property type="nucleotide sequence ID" value="NZ_CP011454.1"/>
</dbReference>
<evidence type="ECO:0008006" key="10">
    <source>
        <dbReference type="Google" id="ProtNLM"/>
    </source>
</evidence>
<dbReference type="KEGG" id="gph:GEMMAAP_05040"/>
<dbReference type="GO" id="GO:0016020">
    <property type="term" value="C:membrane"/>
    <property type="evidence" value="ECO:0007669"/>
    <property type="project" value="UniProtKB-SubCell"/>
</dbReference>
<dbReference type="PANTHER" id="PTHR43867">
    <property type="entry name" value="CELLULOSE SYNTHASE CATALYTIC SUBUNIT A [UDP-FORMING]"/>
    <property type="match status" value="1"/>
</dbReference>
<dbReference type="EMBL" id="CP011454">
    <property type="protein sequence ID" value="AMW04379.1"/>
    <property type="molecule type" value="Genomic_DNA"/>
</dbReference>
<reference evidence="8 9" key="2">
    <citation type="journal article" date="2016" name="Environ. Microbiol. Rep.">
        <title>Metagenomic evidence for the presence of phototrophic Gemmatimonadetes bacteria in diverse environments.</title>
        <authorList>
            <person name="Zeng Y."/>
            <person name="Baumbach J."/>
            <person name="Barbosa E.G."/>
            <person name="Azevedo V."/>
            <person name="Zhang C."/>
            <person name="Koblizek M."/>
        </authorList>
    </citation>
    <scope>NUCLEOTIDE SEQUENCE [LARGE SCALE GENOMIC DNA]</scope>
    <source>
        <strain evidence="8 9">AP64</strain>
    </source>
</reference>
<evidence type="ECO:0000256" key="4">
    <source>
        <dbReference type="ARBA" id="ARBA00022692"/>
    </source>
</evidence>
<dbReference type="Gene3D" id="3.90.550.10">
    <property type="entry name" value="Spore Coat Polysaccharide Biosynthesis Protein SpsA, Chain A"/>
    <property type="match status" value="1"/>
</dbReference>
<accession>A0A143BH69</accession>
<organism evidence="8 9">
    <name type="scientific">Gemmatimonas phototrophica</name>
    <dbReference type="NCBI Taxonomy" id="1379270"/>
    <lineage>
        <taxon>Bacteria</taxon>
        <taxon>Pseudomonadati</taxon>
        <taxon>Gemmatimonadota</taxon>
        <taxon>Gemmatimonadia</taxon>
        <taxon>Gemmatimonadales</taxon>
        <taxon>Gemmatimonadaceae</taxon>
        <taxon>Gemmatimonas</taxon>
    </lineage>
</organism>
<evidence type="ECO:0000256" key="6">
    <source>
        <dbReference type="ARBA" id="ARBA00023136"/>
    </source>
</evidence>
<dbReference type="OrthoDB" id="9797391at2"/>
<keyword evidence="2" id="KW-0328">Glycosyltransferase</keyword>
<dbReference type="SUPFAM" id="SSF160246">
    <property type="entry name" value="EspE N-terminal domain-like"/>
    <property type="match status" value="1"/>
</dbReference>
<dbReference type="SUPFAM" id="SSF53448">
    <property type="entry name" value="Nucleotide-diphospho-sugar transferases"/>
    <property type="match status" value="1"/>
</dbReference>
<name>A0A143BH69_9BACT</name>
<dbReference type="InterPro" id="IPR029044">
    <property type="entry name" value="Nucleotide-diphossugar_trans"/>
</dbReference>
<comment type="subcellular location">
    <subcellularLocation>
        <location evidence="1">Membrane</location>
        <topology evidence="1">Multi-pass membrane protein</topology>
    </subcellularLocation>
</comment>
<evidence type="ECO:0000256" key="2">
    <source>
        <dbReference type="ARBA" id="ARBA00022676"/>
    </source>
</evidence>
<dbReference type="InterPro" id="IPR050321">
    <property type="entry name" value="Glycosyltr_2/OpgH_subfam"/>
</dbReference>
<evidence type="ECO:0000256" key="5">
    <source>
        <dbReference type="ARBA" id="ARBA00022989"/>
    </source>
</evidence>
<feature type="transmembrane region" description="Helical" evidence="7">
    <location>
        <begin position="6"/>
        <end position="31"/>
    </location>
</feature>
<evidence type="ECO:0000256" key="1">
    <source>
        <dbReference type="ARBA" id="ARBA00004141"/>
    </source>
</evidence>
<keyword evidence="5 7" id="KW-1133">Transmembrane helix</keyword>
<keyword evidence="3" id="KW-0808">Transferase</keyword>
<dbReference type="AlphaFoldDB" id="A0A143BH69"/>
<sequence length="514" mass="59915">MTGLEMAVIVIAVFYLIFAIDDLLFDVTFWLGKIFGWWKRPTVTVKELRDVSEWRIAIVTPAWKEDDVIARMLLYNLPRLDYQRYDYWIGTYQNDPDTRREVDKVRAIYPNVRKVTTTNDGPTSKADCVNTVLQAIVEHEQRAGLRYDLIVFHDVEDLVHPQELRLLNWYFRNDDVDFVQLPVLSTPPFWYDFVAGTYIDEFAEMYTKNMFVREKVWGFVPSAGVATCVRRTVIDQLMEERNGTPFATNSLTEDYDLGLGLTVQGRPTRYLHQYVQIDEDDKNSEELIATWAPFPQTFRTAVRQRTRWMAGIVFQGWEHWGWPKGLSWLLAHDRRGPLGYLVVLAGYLLLLYFVAYEWVRVFYDRGLPEMLEEPWFAWLFWIGLFFMCNRLIQRAISTGKLYGFGQALLSIFRTPFSNIVNMVATFRAANQYFKSRRTGIPMSWDKTEHSLPPQVGAQMRLGEKLIEDKKLTTQQLVLALKEQREKGGQLGAILVKQGAVSRDDVETVVRNTRA</sequence>
<dbReference type="STRING" id="1379270.GEMMAAP_05040"/>
<gene>
    <name evidence="8" type="ORF">GEMMAAP_05040</name>
</gene>
<keyword evidence="6 7" id="KW-0472">Membrane</keyword>
<protein>
    <recommendedName>
        <fullName evidence="10">Bacteriophage N4 adsorption protein B</fullName>
    </recommendedName>
</protein>